<evidence type="ECO:0000313" key="2">
    <source>
        <dbReference type="EMBL" id="CRG96881.1"/>
    </source>
</evidence>
<evidence type="ECO:0000313" key="3">
    <source>
        <dbReference type="Proteomes" id="UP000220797"/>
    </source>
</evidence>
<comment type="caution">
    <text evidence="2">The sequence shown here is derived from an EMBL/GenBank/DDBJ whole genome shotgun (WGS) entry which is preliminary data.</text>
</comment>
<feature type="transmembrane region" description="Helical" evidence="1">
    <location>
        <begin position="85"/>
        <end position="112"/>
    </location>
</feature>
<dbReference type="RefSeq" id="XP_028529684.1">
    <property type="nucleotide sequence ID" value="XM_028673208.1"/>
</dbReference>
<keyword evidence="1" id="KW-0472">Membrane</keyword>
<dbReference type="Proteomes" id="UP000220797">
    <property type="component" value="Unassembled WGS sequence"/>
</dbReference>
<protein>
    <submittedName>
        <fullName evidence="2">Uncharacterized protein</fullName>
    </submittedName>
</protein>
<name>A0A1J1GWF6_PLAGA</name>
<gene>
    <name evidence="2" type="ORF">PGAL8A_00446200</name>
</gene>
<sequence>MNERYIINNILIKNLIVKRYIKCLYKRKNNENNTITLLYKYSKYYKKLTKVDKYKSSEKKLYIAYTNDKNVKIKNIKNRILKHKIIYNFNILFFVLLFLIILYFFLTLLVLYNNNNHVECIIPFNDCPIVLHSDINNFFKNYKINELTKDNILLFYRNIKKLNPENIKKVHLKKRKTYKILNTEKIKCNDCEVFFNIIEDETVQDILDFEEINKCVKIIDKSYCVNVKNNLIKNKKIHIYKKYSGHIKDTNYFHSLKKHKKILNDLYNNSYMKEKVVIRNRIKYLYPLLHDYFINLDDFKLYNEKNEKIIVNEESIRNFEFLKGKDLNLCRSSYKKKYGKSTFYWLCPAFYKKKKHLHEYKVSKMIEQILNFKEVGYAHKNKHIIEMSKSNPTRNTYNHFGYISNSLSLPFKLDIYNRFKILEEDLLVNEVIEQVYKAFFCPYNKNVEKKTEIKKRIPIKNAVLHKDVDILRLAFFSGNYKNILAKRKKKKNIEEKKDEDTDEKKSESINSYEKIDDICADVGYVGEMDDEDYDEGDEDDDEVDYGIGVDAFEKDQYNESKAEKEINLIFKLSNKNLNSIKKEINNNSNKTYKNIYKNENNLSEGSYKSKLKYVLIEEAEKINQNLNLNYSTSRYKFTKELVIISSSIFYGNMKNLLKTIILFLCILILMNIVLTIFYIYIKGNKEISIILKDDEEIEEMPKYIKRLSKHLLIDEDSIKKNYFTNYKHSSNPI</sequence>
<dbReference type="OrthoDB" id="372153at2759"/>
<keyword evidence="3" id="KW-1185">Reference proteome</keyword>
<proteinExistence type="predicted"/>
<dbReference type="GeneID" id="39732995"/>
<evidence type="ECO:0000256" key="1">
    <source>
        <dbReference type="SAM" id="Phobius"/>
    </source>
</evidence>
<keyword evidence="1" id="KW-1133">Transmembrane helix</keyword>
<dbReference type="EMBL" id="CVMV01000070">
    <property type="protein sequence ID" value="CRG96881.1"/>
    <property type="molecule type" value="Genomic_DNA"/>
</dbReference>
<organism evidence="2 3">
    <name type="scientific">Plasmodium gallinaceum</name>
    <dbReference type="NCBI Taxonomy" id="5849"/>
    <lineage>
        <taxon>Eukaryota</taxon>
        <taxon>Sar</taxon>
        <taxon>Alveolata</taxon>
        <taxon>Apicomplexa</taxon>
        <taxon>Aconoidasida</taxon>
        <taxon>Haemosporida</taxon>
        <taxon>Plasmodiidae</taxon>
        <taxon>Plasmodium</taxon>
        <taxon>Plasmodium (Haemamoeba)</taxon>
    </lineage>
</organism>
<keyword evidence="1" id="KW-0812">Transmembrane</keyword>
<dbReference type="OMA" id="SIMQMVN"/>
<feature type="transmembrane region" description="Helical" evidence="1">
    <location>
        <begin position="660"/>
        <end position="681"/>
    </location>
</feature>
<reference evidence="2" key="1">
    <citation type="submission" date="2015-04" db="EMBL/GenBank/DDBJ databases">
        <authorList>
            <consortium name="Pathogen Informatics"/>
        </authorList>
    </citation>
    <scope>NUCLEOTIDE SEQUENCE [LARGE SCALE GENOMIC DNA]</scope>
    <source>
        <strain evidence="2">8A</strain>
    </source>
</reference>
<dbReference type="VEuPathDB" id="PlasmoDB:PGAL8A_00446200"/>
<dbReference type="AlphaFoldDB" id="A0A1J1GWF6"/>
<accession>A0A1J1GWF6</accession>